<organism evidence="1 2">
    <name type="scientific">Tengunoibacter tsumagoiensis</name>
    <dbReference type="NCBI Taxonomy" id="2014871"/>
    <lineage>
        <taxon>Bacteria</taxon>
        <taxon>Bacillati</taxon>
        <taxon>Chloroflexota</taxon>
        <taxon>Ktedonobacteria</taxon>
        <taxon>Ktedonobacterales</taxon>
        <taxon>Dictyobacteraceae</taxon>
        <taxon>Tengunoibacter</taxon>
    </lineage>
</organism>
<accession>A0A402A5W4</accession>
<keyword evidence="2" id="KW-1185">Reference proteome</keyword>
<proteinExistence type="predicted"/>
<dbReference type="Proteomes" id="UP000287352">
    <property type="component" value="Unassembled WGS sequence"/>
</dbReference>
<comment type="caution">
    <text evidence="1">The sequence shown here is derived from an EMBL/GenBank/DDBJ whole genome shotgun (WGS) entry which is preliminary data.</text>
</comment>
<protein>
    <submittedName>
        <fullName evidence="1">Uncharacterized protein</fullName>
    </submittedName>
</protein>
<gene>
    <name evidence="1" type="ORF">KTT_43930</name>
</gene>
<dbReference type="AlphaFoldDB" id="A0A402A5W4"/>
<evidence type="ECO:0000313" key="2">
    <source>
        <dbReference type="Proteomes" id="UP000287352"/>
    </source>
</evidence>
<name>A0A402A5W4_9CHLR</name>
<sequence>MSPSYWCLSIMVAFPSSLFPQSGVGAEERPMKLATVEISLFMLSWEADLPWKRKERHDFL</sequence>
<reference evidence="2" key="1">
    <citation type="submission" date="2018-12" db="EMBL/GenBank/DDBJ databases">
        <title>Tengunoibacter tsumagoiensis gen. nov., sp. nov., Dictyobacter kobayashii sp. nov., D. alpinus sp. nov., and D. joshuensis sp. nov. and description of Dictyobacteraceae fam. nov. within the order Ktedonobacterales isolated from Tengu-no-mugimeshi.</title>
        <authorList>
            <person name="Wang C.M."/>
            <person name="Zheng Y."/>
            <person name="Sakai Y."/>
            <person name="Toyoda A."/>
            <person name="Minakuchi Y."/>
            <person name="Abe K."/>
            <person name="Yokota A."/>
            <person name="Yabe S."/>
        </authorList>
    </citation>
    <scope>NUCLEOTIDE SEQUENCE [LARGE SCALE GENOMIC DNA]</scope>
    <source>
        <strain evidence="2">Uno3</strain>
    </source>
</reference>
<evidence type="ECO:0000313" key="1">
    <source>
        <dbReference type="EMBL" id="GCE14534.1"/>
    </source>
</evidence>
<dbReference type="EMBL" id="BIFR01000002">
    <property type="protein sequence ID" value="GCE14534.1"/>
    <property type="molecule type" value="Genomic_DNA"/>
</dbReference>